<evidence type="ECO:0000256" key="1">
    <source>
        <dbReference type="SAM" id="Phobius"/>
    </source>
</evidence>
<feature type="transmembrane region" description="Helical" evidence="1">
    <location>
        <begin position="21"/>
        <end position="42"/>
    </location>
</feature>
<evidence type="ECO:0000313" key="2">
    <source>
        <dbReference type="EMBL" id="MRG94583.1"/>
    </source>
</evidence>
<keyword evidence="1" id="KW-0472">Membrane</keyword>
<sequence length="201" mass="22008">MRLETVVFNRVRSIAEARSRGAGAFGVVLLLAGALSGCAMLFGSPESKLPTLEEHSDGTRTVALENLGLQVRGPKDIDRYGAEEGYVRVFWGASRMYVVIDKKDPSPDAETKLTELRTASTGFSLGESESFENGWDLYYSFLNGKVQKRIGYYSQVTVDGTSYRCFIEDGVNNIDAMRMAQKLCRSATKLTPPSAKPNADG</sequence>
<reference evidence="2 3" key="1">
    <citation type="submission" date="2019-10" db="EMBL/GenBank/DDBJ databases">
        <title>A soil myxobacterium in the family Polyangiaceae.</title>
        <authorList>
            <person name="Li Y."/>
            <person name="Wang J."/>
        </authorList>
    </citation>
    <scope>NUCLEOTIDE SEQUENCE [LARGE SCALE GENOMIC DNA]</scope>
    <source>
        <strain evidence="2 3">DSM 14734</strain>
    </source>
</reference>
<comment type="caution">
    <text evidence="2">The sequence shown here is derived from an EMBL/GenBank/DDBJ whole genome shotgun (WGS) entry which is preliminary data.</text>
</comment>
<keyword evidence="1" id="KW-0812">Transmembrane</keyword>
<proteinExistence type="predicted"/>
<protein>
    <submittedName>
        <fullName evidence="2">Uncharacterized protein</fullName>
    </submittedName>
</protein>
<name>A0A6N7PRH2_9BACT</name>
<keyword evidence="1" id="KW-1133">Transmembrane helix</keyword>
<evidence type="ECO:0000313" key="3">
    <source>
        <dbReference type="Proteomes" id="UP000440224"/>
    </source>
</evidence>
<organism evidence="2 3">
    <name type="scientific">Polyangium spumosum</name>
    <dbReference type="NCBI Taxonomy" id="889282"/>
    <lineage>
        <taxon>Bacteria</taxon>
        <taxon>Pseudomonadati</taxon>
        <taxon>Myxococcota</taxon>
        <taxon>Polyangia</taxon>
        <taxon>Polyangiales</taxon>
        <taxon>Polyangiaceae</taxon>
        <taxon>Polyangium</taxon>
    </lineage>
</organism>
<gene>
    <name evidence="2" type="ORF">GF068_22070</name>
</gene>
<dbReference type="RefSeq" id="WP_170319609.1">
    <property type="nucleotide sequence ID" value="NZ_WJIE01000006.1"/>
</dbReference>
<keyword evidence="3" id="KW-1185">Reference proteome</keyword>
<accession>A0A6N7PRH2</accession>
<dbReference type="EMBL" id="WJIE01000006">
    <property type="protein sequence ID" value="MRG94583.1"/>
    <property type="molecule type" value="Genomic_DNA"/>
</dbReference>
<dbReference type="Proteomes" id="UP000440224">
    <property type="component" value="Unassembled WGS sequence"/>
</dbReference>
<dbReference type="AlphaFoldDB" id="A0A6N7PRH2"/>